<dbReference type="InterPro" id="IPR011701">
    <property type="entry name" value="MFS"/>
</dbReference>
<gene>
    <name evidence="9" type="ORF">B4U80_02706</name>
</gene>
<feature type="transmembrane region" description="Helical" evidence="7">
    <location>
        <begin position="143"/>
        <end position="162"/>
    </location>
</feature>
<dbReference type="STRING" id="299467.A0A443SUB7"/>
<dbReference type="SUPFAM" id="SSF103473">
    <property type="entry name" value="MFS general substrate transporter"/>
    <property type="match status" value="1"/>
</dbReference>
<keyword evidence="2" id="KW-0813">Transport</keyword>
<evidence type="ECO:0000256" key="6">
    <source>
        <dbReference type="SAM" id="MobiDB-lite"/>
    </source>
</evidence>
<name>A0A443SUB7_9ACAR</name>
<accession>A0A443SUB7</accession>
<feature type="transmembrane region" description="Helical" evidence="7">
    <location>
        <begin position="398"/>
        <end position="419"/>
    </location>
</feature>
<feature type="transmembrane region" description="Helical" evidence="7">
    <location>
        <begin position="51"/>
        <end position="71"/>
    </location>
</feature>
<dbReference type="Gene3D" id="1.20.1250.20">
    <property type="entry name" value="MFS general substrate transporter like domains"/>
    <property type="match status" value="2"/>
</dbReference>
<dbReference type="CDD" id="cd17353">
    <property type="entry name" value="MFS_OFA_like"/>
    <property type="match status" value="1"/>
</dbReference>
<feature type="transmembrane region" description="Helical" evidence="7">
    <location>
        <begin position="107"/>
        <end position="131"/>
    </location>
</feature>
<evidence type="ECO:0000313" key="10">
    <source>
        <dbReference type="Proteomes" id="UP000288716"/>
    </source>
</evidence>
<dbReference type="Pfam" id="PF07690">
    <property type="entry name" value="MFS_1"/>
    <property type="match status" value="1"/>
</dbReference>
<evidence type="ECO:0000256" key="5">
    <source>
        <dbReference type="ARBA" id="ARBA00023136"/>
    </source>
</evidence>
<feature type="region of interest" description="Disordered" evidence="6">
    <location>
        <begin position="235"/>
        <end position="256"/>
    </location>
</feature>
<keyword evidence="3 7" id="KW-0812">Transmembrane</keyword>
<dbReference type="OrthoDB" id="410267at2759"/>
<comment type="subcellular location">
    <subcellularLocation>
        <location evidence="1">Membrane</location>
        <topology evidence="1">Multi-pass membrane protein</topology>
    </subcellularLocation>
</comment>
<protein>
    <submittedName>
        <fullName evidence="9">Major Facilitator-like protein 5</fullName>
    </submittedName>
</protein>
<dbReference type="EMBL" id="NCKV01000273">
    <property type="protein sequence ID" value="RWS31090.1"/>
    <property type="molecule type" value="Genomic_DNA"/>
</dbReference>
<evidence type="ECO:0000259" key="8">
    <source>
        <dbReference type="PROSITE" id="PS50850"/>
    </source>
</evidence>
<feature type="transmembrane region" description="Helical" evidence="7">
    <location>
        <begin position="339"/>
        <end position="357"/>
    </location>
</feature>
<dbReference type="InterPro" id="IPR036259">
    <property type="entry name" value="MFS_trans_sf"/>
</dbReference>
<feature type="transmembrane region" description="Helical" evidence="7">
    <location>
        <begin position="308"/>
        <end position="327"/>
    </location>
</feature>
<feature type="transmembrane region" description="Helical" evidence="7">
    <location>
        <begin position="12"/>
        <end position="31"/>
    </location>
</feature>
<feature type="domain" description="Major facilitator superfamily (MFS) profile" evidence="8">
    <location>
        <begin position="9"/>
        <end position="449"/>
    </location>
</feature>
<proteinExistence type="predicted"/>
<dbReference type="GO" id="GO:0022857">
    <property type="term" value="F:transmembrane transporter activity"/>
    <property type="evidence" value="ECO:0007669"/>
    <property type="project" value="InterPro"/>
</dbReference>
<feature type="transmembrane region" description="Helical" evidence="7">
    <location>
        <begin position="364"/>
        <end position="392"/>
    </location>
</feature>
<keyword evidence="5 7" id="KW-0472">Membrane</keyword>
<sequence length="449" mass="49834">MANELNFYKGLSSVFGGFLVHITLGTFYTLGNVNTYLTSYLRKYVDSEANYATSIWINAAFMLGQGTLMILGGYLETRIGARWTVLIGSSIFSGSVALTYYTIKKGFWYVVVSYGFMASLGVGIAYVAPLAAGMKWFPRRKGLVNGLTVGGFGLGALIFNQVQTAYLNPMNSPPSSDGYFEDEAILSRVPSMFILLGGVYFAIQLIGSMLIFRPPTQPDEIIFSDGRLLLIKSPQTPEHEDYSSCEDSSTGTETAERLQRQDLTAMEALRTNEFAKMWLMFALVTQGVQFVNTMYKAYGQQFIRSDHFLAFVGSTASVFNALGRILWGQLLDATSFRKTFFLMCSLFSFLMITLFITETTGSKLLYFIWISAIFFTFSGMFVIFPTATALVFGKSHAGTIYGMLFTAPALTSLIGAILFQTIQTKLKFTGSFDFVAFLTILGKYESFFN</sequence>
<organism evidence="9 10">
    <name type="scientific">Leptotrombidium deliense</name>
    <dbReference type="NCBI Taxonomy" id="299467"/>
    <lineage>
        <taxon>Eukaryota</taxon>
        <taxon>Metazoa</taxon>
        <taxon>Ecdysozoa</taxon>
        <taxon>Arthropoda</taxon>
        <taxon>Chelicerata</taxon>
        <taxon>Arachnida</taxon>
        <taxon>Acari</taxon>
        <taxon>Acariformes</taxon>
        <taxon>Trombidiformes</taxon>
        <taxon>Prostigmata</taxon>
        <taxon>Anystina</taxon>
        <taxon>Parasitengona</taxon>
        <taxon>Trombiculoidea</taxon>
        <taxon>Trombiculidae</taxon>
        <taxon>Leptotrombidium</taxon>
    </lineage>
</organism>
<feature type="transmembrane region" description="Helical" evidence="7">
    <location>
        <begin position="83"/>
        <end position="101"/>
    </location>
</feature>
<dbReference type="InterPro" id="IPR020846">
    <property type="entry name" value="MFS_dom"/>
</dbReference>
<dbReference type="GO" id="GO:0016020">
    <property type="term" value="C:membrane"/>
    <property type="evidence" value="ECO:0007669"/>
    <property type="project" value="UniProtKB-SubCell"/>
</dbReference>
<evidence type="ECO:0000313" key="9">
    <source>
        <dbReference type="EMBL" id="RWS31090.1"/>
    </source>
</evidence>
<dbReference type="PANTHER" id="PTHR43385:SF1">
    <property type="entry name" value="RIBOFLAVIN TRANSPORTER RIBJ"/>
    <property type="match status" value="1"/>
</dbReference>
<dbReference type="VEuPathDB" id="VectorBase:LDEU000950"/>
<keyword evidence="4 7" id="KW-1133">Transmembrane helix</keyword>
<feature type="transmembrane region" description="Helical" evidence="7">
    <location>
        <begin position="192"/>
        <end position="212"/>
    </location>
</feature>
<evidence type="ECO:0000256" key="7">
    <source>
        <dbReference type="SAM" id="Phobius"/>
    </source>
</evidence>
<evidence type="ECO:0000256" key="2">
    <source>
        <dbReference type="ARBA" id="ARBA00022448"/>
    </source>
</evidence>
<reference evidence="9 10" key="1">
    <citation type="journal article" date="2018" name="Gigascience">
        <title>Genomes of trombidid mites reveal novel predicted allergens and laterally-transferred genes associated with secondary metabolism.</title>
        <authorList>
            <person name="Dong X."/>
            <person name="Chaisiri K."/>
            <person name="Xia D."/>
            <person name="Armstrong S.D."/>
            <person name="Fang Y."/>
            <person name="Donnelly M.J."/>
            <person name="Kadowaki T."/>
            <person name="McGarry J.W."/>
            <person name="Darby A.C."/>
            <person name="Makepeace B.L."/>
        </authorList>
    </citation>
    <scope>NUCLEOTIDE SEQUENCE [LARGE SCALE GENOMIC DNA]</scope>
    <source>
        <strain evidence="9">UoL-UT</strain>
    </source>
</reference>
<evidence type="ECO:0000256" key="3">
    <source>
        <dbReference type="ARBA" id="ARBA00022692"/>
    </source>
</evidence>
<dbReference type="PROSITE" id="PS50850">
    <property type="entry name" value="MFS"/>
    <property type="match status" value="1"/>
</dbReference>
<dbReference type="InterPro" id="IPR052983">
    <property type="entry name" value="MFS_Riboflavin_Transporter"/>
</dbReference>
<keyword evidence="10" id="KW-1185">Reference proteome</keyword>
<dbReference type="Proteomes" id="UP000288716">
    <property type="component" value="Unassembled WGS sequence"/>
</dbReference>
<evidence type="ECO:0000256" key="4">
    <source>
        <dbReference type="ARBA" id="ARBA00022989"/>
    </source>
</evidence>
<evidence type="ECO:0000256" key="1">
    <source>
        <dbReference type="ARBA" id="ARBA00004141"/>
    </source>
</evidence>
<dbReference type="PANTHER" id="PTHR43385">
    <property type="entry name" value="RIBOFLAVIN TRANSPORTER RIBJ"/>
    <property type="match status" value="1"/>
</dbReference>
<comment type="caution">
    <text evidence="9">The sequence shown here is derived from an EMBL/GenBank/DDBJ whole genome shotgun (WGS) entry which is preliminary data.</text>
</comment>
<dbReference type="AlphaFoldDB" id="A0A443SUB7"/>